<dbReference type="InterPro" id="IPR011009">
    <property type="entry name" value="Kinase-like_dom_sf"/>
</dbReference>
<dbReference type="GO" id="GO:0005524">
    <property type="term" value="F:ATP binding"/>
    <property type="evidence" value="ECO:0007669"/>
    <property type="project" value="InterPro"/>
</dbReference>
<accession>A0A8H6PGT1</accession>
<dbReference type="OrthoDB" id="1668230at2759"/>
<comment type="caution">
    <text evidence="2">The sequence shown here is derived from an EMBL/GenBank/DDBJ whole genome shotgun (WGS) entry which is preliminary data.</text>
</comment>
<reference evidence="2" key="1">
    <citation type="submission" date="2020-06" db="EMBL/GenBank/DDBJ databases">
        <title>Draft genome sequences of strains closely related to Aspergillus parafelis and Aspergillus hiratsukae.</title>
        <authorList>
            <person name="Dos Santos R.A.C."/>
            <person name="Rivero-Menendez O."/>
            <person name="Steenwyk J.L."/>
            <person name="Mead M.E."/>
            <person name="Goldman G.H."/>
            <person name="Alastruey-Izquierdo A."/>
            <person name="Rokas A."/>
        </authorList>
    </citation>
    <scope>NUCLEOTIDE SEQUENCE</scope>
    <source>
        <strain evidence="2">CNM-CM5793</strain>
    </source>
</reference>
<dbReference type="Gene3D" id="1.10.510.10">
    <property type="entry name" value="Transferase(Phosphotransferase) domain 1"/>
    <property type="match status" value="2"/>
</dbReference>
<organism evidence="2 3">
    <name type="scientific">Aspergillus hiratsukae</name>
    <dbReference type="NCBI Taxonomy" id="1194566"/>
    <lineage>
        <taxon>Eukaryota</taxon>
        <taxon>Fungi</taxon>
        <taxon>Dikarya</taxon>
        <taxon>Ascomycota</taxon>
        <taxon>Pezizomycotina</taxon>
        <taxon>Eurotiomycetes</taxon>
        <taxon>Eurotiomycetidae</taxon>
        <taxon>Eurotiales</taxon>
        <taxon>Aspergillaceae</taxon>
        <taxon>Aspergillus</taxon>
        <taxon>Aspergillus subgen. Fumigati</taxon>
    </lineage>
</organism>
<dbReference type="AlphaFoldDB" id="A0A8H6PGT1"/>
<dbReference type="GO" id="GO:0007165">
    <property type="term" value="P:signal transduction"/>
    <property type="evidence" value="ECO:0007669"/>
    <property type="project" value="TreeGrafter"/>
</dbReference>
<gene>
    <name evidence="2" type="ORF">CNMCM5793_005731</name>
</gene>
<protein>
    <recommendedName>
        <fullName evidence="1">Protein kinase domain-containing protein</fullName>
    </recommendedName>
</protein>
<dbReference type="SUPFAM" id="SSF56112">
    <property type="entry name" value="Protein kinase-like (PK-like)"/>
    <property type="match status" value="2"/>
</dbReference>
<dbReference type="InterPro" id="IPR050167">
    <property type="entry name" value="Ser_Thr_protein_kinase"/>
</dbReference>
<evidence type="ECO:0000313" key="2">
    <source>
        <dbReference type="EMBL" id="KAF7134102.1"/>
    </source>
</evidence>
<feature type="domain" description="Protein kinase" evidence="1">
    <location>
        <begin position="18"/>
        <end position="257"/>
    </location>
</feature>
<dbReference type="Proteomes" id="UP000630445">
    <property type="component" value="Unassembled WGS sequence"/>
</dbReference>
<evidence type="ECO:0000313" key="3">
    <source>
        <dbReference type="Proteomes" id="UP000630445"/>
    </source>
</evidence>
<dbReference type="PANTHER" id="PTHR23257">
    <property type="entry name" value="SERINE-THREONINE PROTEIN KINASE"/>
    <property type="match status" value="1"/>
</dbReference>
<evidence type="ECO:0000259" key="1">
    <source>
        <dbReference type="PROSITE" id="PS50011"/>
    </source>
</evidence>
<proteinExistence type="predicted"/>
<name>A0A8H6PGT1_9EURO</name>
<dbReference type="EMBL" id="JACBAD010001764">
    <property type="protein sequence ID" value="KAF7134102.1"/>
    <property type="molecule type" value="Genomic_DNA"/>
</dbReference>
<keyword evidence="3" id="KW-1185">Reference proteome</keyword>
<dbReference type="GO" id="GO:0004672">
    <property type="term" value="F:protein kinase activity"/>
    <property type="evidence" value="ECO:0007669"/>
    <property type="project" value="InterPro"/>
</dbReference>
<dbReference type="Pfam" id="PF00069">
    <property type="entry name" value="Pkinase"/>
    <property type="match status" value="1"/>
</dbReference>
<dbReference type="InterPro" id="IPR000719">
    <property type="entry name" value="Prot_kinase_dom"/>
</dbReference>
<dbReference type="PROSITE" id="PS50011">
    <property type="entry name" value="PROTEIN_KINASE_DOM"/>
    <property type="match status" value="1"/>
</dbReference>
<sequence length="542" mass="62083">MSSTLPPYVAEALEKADRKQIQLAGVGCFSQVIKVADTGFVIKESFDHPVLGNLQPTEKRIYERLGHHSLILRYYGEYCLGNGLPNGLVFQYQRAGTLADNLALSNYPEKRTQWPLQAAEALRFIHSKNVIHSDFGSHNFLIQEDGTLALADFGGSRIDDTPAVVSYSTRYARPYSDSDDSDSTEIDDLFALGTLIYEISVGHQLYADRSSRDIRKLLRQQEFPDLGSIAANIRLVIGKCWSSRYQAAEEVIDDKFVALLTQDHFDEMFDNNLERYDEPDASLAPQVMTSDLRRVWKTTCVYEQLAETHPRLVRFDHRDSFFGVPILDMPSTTVEQLVAKHRSTMYSNTDGQSWITPKYRTLIYQWALHLVLALSFVHSRNIIFGDLLVELCGLSSSLLLSLLGFLDAVYIDSQTMMKYINEIVRDEPFHPCNTLRRHSQVATVHTDLFFWGCLIYHLMTESWPGHEWDKQDAEIRHMVVEHQWPVLERECLGDIVRKSWDHGYMDAEDLKRDLDSFLTDQGWKVDGDELCGFRALQLFGDD</sequence>
<dbReference type="GO" id="GO:0005737">
    <property type="term" value="C:cytoplasm"/>
    <property type="evidence" value="ECO:0007669"/>
    <property type="project" value="TreeGrafter"/>
</dbReference>